<evidence type="ECO:0000256" key="1">
    <source>
        <dbReference type="SAM" id="Phobius"/>
    </source>
</evidence>
<dbReference type="EMBL" id="MEIQ01000030">
    <property type="protein sequence ID" value="PIT51022.1"/>
    <property type="molecule type" value="Genomic_DNA"/>
</dbReference>
<proteinExistence type="predicted"/>
<comment type="caution">
    <text evidence="2">The sequence shown here is derived from an EMBL/GenBank/DDBJ whole genome shotgun (WGS) entry which is preliminary data.</text>
</comment>
<keyword evidence="1" id="KW-0472">Membrane</keyword>
<evidence type="ECO:0000313" key="3">
    <source>
        <dbReference type="Proteomes" id="UP000231484"/>
    </source>
</evidence>
<accession>A0A2N9XRF1</accession>
<gene>
    <name evidence="2" type="ORF">BHC48_04560</name>
</gene>
<organism evidence="2 3">
    <name type="scientific">Snodgrassella alvi</name>
    <dbReference type="NCBI Taxonomy" id="1196083"/>
    <lineage>
        <taxon>Bacteria</taxon>
        <taxon>Pseudomonadati</taxon>
        <taxon>Pseudomonadota</taxon>
        <taxon>Betaproteobacteria</taxon>
        <taxon>Neisseriales</taxon>
        <taxon>Neisseriaceae</taxon>
        <taxon>Snodgrassella</taxon>
    </lineage>
</organism>
<dbReference type="Proteomes" id="UP000231484">
    <property type="component" value="Unassembled WGS sequence"/>
</dbReference>
<sequence length="71" mass="8089">MYAWNNQAVCHHRHCWAAGFAAFDAVVNNCFVIESRLLALGLMTIYCVYISFKRLILLPVGIIQMYFSCAV</sequence>
<name>A0A2N9XRF1_9NEIS</name>
<protein>
    <submittedName>
        <fullName evidence="2">Uncharacterized protein</fullName>
    </submittedName>
</protein>
<dbReference type="AlphaFoldDB" id="A0A2N9XRF1"/>
<evidence type="ECO:0000313" key="2">
    <source>
        <dbReference type="EMBL" id="PIT51022.1"/>
    </source>
</evidence>
<keyword evidence="1" id="KW-0812">Transmembrane</keyword>
<reference evidence="2 3" key="1">
    <citation type="journal article" date="2017" name="MBio">
        <title>Type VI secretion-mediated competition in the bee gut microbiome.</title>
        <authorList>
            <person name="Steele M.I."/>
            <person name="Kwong W.K."/>
            <person name="Powell J.E."/>
            <person name="Whiteley M."/>
            <person name="Moran N.A."/>
        </authorList>
    </citation>
    <scope>NUCLEOTIDE SEQUENCE [LARGE SCALE GENOMIC DNA]</scope>
    <source>
        <strain evidence="2 3">Occ4-2</strain>
    </source>
</reference>
<keyword evidence="1" id="KW-1133">Transmembrane helix</keyword>
<feature type="transmembrane region" description="Helical" evidence="1">
    <location>
        <begin position="37"/>
        <end position="56"/>
    </location>
</feature>